<gene>
    <name evidence="3" type="ORF">US40_C0012G0020</name>
</gene>
<feature type="transmembrane region" description="Helical" evidence="1">
    <location>
        <begin position="23"/>
        <end position="44"/>
    </location>
</feature>
<dbReference type="AlphaFoldDB" id="A0A0G0GG96"/>
<dbReference type="InterPro" id="IPR018392">
    <property type="entry name" value="LysM"/>
</dbReference>
<feature type="domain" description="LysM" evidence="2">
    <location>
        <begin position="75"/>
        <end position="122"/>
    </location>
</feature>
<dbReference type="SUPFAM" id="SSF54106">
    <property type="entry name" value="LysM domain"/>
    <property type="match status" value="2"/>
</dbReference>
<dbReference type="CDD" id="cd00118">
    <property type="entry name" value="LysM"/>
    <property type="match status" value="2"/>
</dbReference>
<accession>A0A0G0GG96</accession>
<dbReference type="PANTHER" id="PTHR34700:SF4">
    <property type="entry name" value="PHAGE-LIKE ELEMENT PBSX PROTEIN XKDP"/>
    <property type="match status" value="1"/>
</dbReference>
<name>A0A0G0GG96_9BACT</name>
<dbReference type="InterPro" id="IPR036779">
    <property type="entry name" value="LysM_dom_sf"/>
</dbReference>
<dbReference type="PROSITE" id="PS51782">
    <property type="entry name" value="LYSM"/>
    <property type="match status" value="2"/>
</dbReference>
<protein>
    <submittedName>
        <fullName evidence="3">LysM domain protein</fullName>
    </submittedName>
</protein>
<dbReference type="Pfam" id="PF01476">
    <property type="entry name" value="LysM"/>
    <property type="match status" value="2"/>
</dbReference>
<dbReference type="InterPro" id="IPR052196">
    <property type="entry name" value="Bact_Kbp"/>
</dbReference>
<reference evidence="3 4" key="1">
    <citation type="journal article" date="2015" name="Nature">
        <title>rRNA introns, odd ribosomes, and small enigmatic genomes across a large radiation of phyla.</title>
        <authorList>
            <person name="Brown C.T."/>
            <person name="Hug L.A."/>
            <person name="Thomas B.C."/>
            <person name="Sharon I."/>
            <person name="Castelle C.J."/>
            <person name="Singh A."/>
            <person name="Wilkins M.J."/>
            <person name="Williams K.H."/>
            <person name="Banfield J.F."/>
        </authorList>
    </citation>
    <scope>NUCLEOTIDE SEQUENCE [LARGE SCALE GENOMIC DNA]</scope>
</reference>
<keyword evidence="1" id="KW-0472">Membrane</keyword>
<proteinExistence type="predicted"/>
<evidence type="ECO:0000313" key="3">
    <source>
        <dbReference type="EMBL" id="KKQ25085.1"/>
    </source>
</evidence>
<evidence type="ECO:0000313" key="4">
    <source>
        <dbReference type="Proteomes" id="UP000034917"/>
    </source>
</evidence>
<evidence type="ECO:0000259" key="2">
    <source>
        <dbReference type="PROSITE" id="PS51782"/>
    </source>
</evidence>
<keyword evidence="1" id="KW-0812">Transmembrane</keyword>
<organism evidence="3 4">
    <name type="scientific">Candidatus Roizmanbacteria bacterium GW2011_GWC2_37_13</name>
    <dbReference type="NCBI Taxonomy" id="1618486"/>
    <lineage>
        <taxon>Bacteria</taxon>
        <taxon>Candidatus Roizmaniibacteriota</taxon>
    </lineage>
</organism>
<sequence length="197" mass="22028">MKKKYVKALNYQRLFLLTIKEKYFSLILGILVSLMFSSLAYKFLLKNISLDLAFSLPAFTKKTSPTAPISPTVPKTYVVSEGDDLWRIAEKFYGSGFNAYDISIANKFDSASPIEVGQKLIIPDVKRRDPTVGEISASSTSQVTYTEGKYIVQPGDSLSIIAQKVYGDLYSWPRILQANNLLNADQIEVGMILIIPR</sequence>
<dbReference type="PANTHER" id="PTHR34700">
    <property type="entry name" value="POTASSIUM BINDING PROTEIN KBP"/>
    <property type="match status" value="1"/>
</dbReference>
<evidence type="ECO:0000256" key="1">
    <source>
        <dbReference type="SAM" id="Phobius"/>
    </source>
</evidence>
<comment type="caution">
    <text evidence="3">The sequence shown here is derived from an EMBL/GenBank/DDBJ whole genome shotgun (WGS) entry which is preliminary data.</text>
</comment>
<dbReference type="EMBL" id="LBSV01000012">
    <property type="protein sequence ID" value="KKQ25085.1"/>
    <property type="molecule type" value="Genomic_DNA"/>
</dbReference>
<feature type="domain" description="LysM" evidence="2">
    <location>
        <begin position="148"/>
        <end position="195"/>
    </location>
</feature>
<dbReference type="Proteomes" id="UP000034917">
    <property type="component" value="Unassembled WGS sequence"/>
</dbReference>
<dbReference type="SMART" id="SM00257">
    <property type="entry name" value="LysM"/>
    <property type="match status" value="2"/>
</dbReference>
<dbReference type="Gene3D" id="3.10.350.10">
    <property type="entry name" value="LysM domain"/>
    <property type="match status" value="2"/>
</dbReference>
<keyword evidence="1" id="KW-1133">Transmembrane helix</keyword>